<dbReference type="Gene3D" id="3.30.470.20">
    <property type="entry name" value="ATP-grasp fold, B domain"/>
    <property type="match status" value="1"/>
</dbReference>
<evidence type="ECO:0000256" key="7">
    <source>
        <dbReference type="ARBA" id="ARBA00022960"/>
    </source>
</evidence>
<dbReference type="InterPro" id="IPR011095">
    <property type="entry name" value="Dala_Dala_lig_C"/>
</dbReference>
<dbReference type="SUPFAM" id="SSF56059">
    <property type="entry name" value="Glutathione synthetase ATP-binding domain-like"/>
    <property type="match status" value="1"/>
</dbReference>
<dbReference type="InterPro" id="IPR016185">
    <property type="entry name" value="PreATP-grasp_dom_sf"/>
</dbReference>
<evidence type="ECO:0000313" key="13">
    <source>
        <dbReference type="Proteomes" id="UP001332192"/>
    </source>
</evidence>
<sequence>MQRVRLGLAFNLRREAKRDGPEDQDAEYDAWSTVSALAEALSFGNTCQVIPLPVERDFASLLERHPVDAVFNMAEGWGGRSRELLAPAVLEMAGVPYTGSDPVALGLAMDKAIAKAVVQSAGVPTAPSVVVSRLEELEAVAPECSYPAFVKPVAEGSSKGVRVESRVDTPEQLARQVERVLRVYRQPALVEAFLPGREFSVGILGNDRLRCLPVLEVRPLVPPDDPGRFIYCYHTKSRNLEAFLCPAPIDRALEARLVALTQTVFRALSLRDVARVDFRLDSAGQPRFLEVNPLPGLSAASLLTAQGAAAGLDLPHLVASIVAAAASRWVQEPGLGGDRLARLMALRQVASEMAAAPVPRLHDEAAAPGAIAASGHGTPTRSQAPVQG</sequence>
<keyword evidence="7" id="KW-0133">Cell shape</keyword>
<name>A0ABZ1BY39_9FIRM</name>
<dbReference type="Pfam" id="PF07478">
    <property type="entry name" value="Dala_Dala_lig_C"/>
    <property type="match status" value="1"/>
</dbReference>
<evidence type="ECO:0000256" key="9">
    <source>
        <dbReference type="ARBA" id="ARBA00023316"/>
    </source>
</evidence>
<keyword evidence="9" id="KW-0961">Cell wall biogenesis/degradation</keyword>
<dbReference type="RefSeq" id="WP_324716265.1">
    <property type="nucleotide sequence ID" value="NZ_CP141615.1"/>
</dbReference>
<evidence type="ECO:0000256" key="10">
    <source>
        <dbReference type="PROSITE-ProRule" id="PRU00409"/>
    </source>
</evidence>
<evidence type="ECO:0000256" key="6">
    <source>
        <dbReference type="ARBA" id="ARBA00022840"/>
    </source>
</evidence>
<gene>
    <name evidence="12" type="ORF">U7230_13010</name>
</gene>
<dbReference type="InterPro" id="IPR011761">
    <property type="entry name" value="ATP-grasp"/>
</dbReference>
<evidence type="ECO:0000256" key="5">
    <source>
        <dbReference type="ARBA" id="ARBA00022741"/>
    </source>
</evidence>
<dbReference type="EMBL" id="CP141615">
    <property type="protein sequence ID" value="WRP16993.1"/>
    <property type="molecule type" value="Genomic_DNA"/>
</dbReference>
<dbReference type="Proteomes" id="UP001332192">
    <property type="component" value="Chromosome"/>
</dbReference>
<evidence type="ECO:0000256" key="1">
    <source>
        <dbReference type="ARBA" id="ARBA00004496"/>
    </source>
</evidence>
<evidence type="ECO:0000256" key="8">
    <source>
        <dbReference type="ARBA" id="ARBA00022984"/>
    </source>
</evidence>
<keyword evidence="8" id="KW-0573">Peptidoglycan synthesis</keyword>
<dbReference type="PROSITE" id="PS00844">
    <property type="entry name" value="DALA_DALA_LIGASE_2"/>
    <property type="match status" value="1"/>
</dbReference>
<evidence type="ECO:0000313" key="12">
    <source>
        <dbReference type="EMBL" id="WRP16993.1"/>
    </source>
</evidence>
<accession>A0ABZ1BY39</accession>
<protein>
    <recommendedName>
        <fullName evidence="11">ATP-grasp domain-containing protein</fullName>
    </recommendedName>
</protein>
<dbReference type="Gene3D" id="3.30.1490.20">
    <property type="entry name" value="ATP-grasp fold, A domain"/>
    <property type="match status" value="1"/>
</dbReference>
<dbReference type="PROSITE" id="PS50975">
    <property type="entry name" value="ATP_GRASP"/>
    <property type="match status" value="1"/>
</dbReference>
<feature type="domain" description="ATP-grasp" evidence="11">
    <location>
        <begin position="115"/>
        <end position="323"/>
    </location>
</feature>
<evidence type="ECO:0000256" key="2">
    <source>
        <dbReference type="ARBA" id="ARBA00010871"/>
    </source>
</evidence>
<organism evidence="12 13">
    <name type="scientific">Carboxydichorda subterranea</name>
    <dbReference type="NCBI Taxonomy" id="3109565"/>
    <lineage>
        <taxon>Bacteria</taxon>
        <taxon>Bacillati</taxon>
        <taxon>Bacillota</taxon>
        <taxon>Limnochordia</taxon>
        <taxon>Limnochordales</taxon>
        <taxon>Geochordaceae</taxon>
        <taxon>Carboxydichorda</taxon>
    </lineage>
</organism>
<dbReference type="InterPro" id="IPR013815">
    <property type="entry name" value="ATP_grasp_subdomain_1"/>
</dbReference>
<keyword evidence="5 10" id="KW-0547">Nucleotide-binding</keyword>
<proteinExistence type="inferred from homology"/>
<evidence type="ECO:0000256" key="4">
    <source>
        <dbReference type="ARBA" id="ARBA00022598"/>
    </source>
</evidence>
<keyword evidence="4" id="KW-0436">Ligase</keyword>
<keyword evidence="13" id="KW-1185">Reference proteome</keyword>
<keyword evidence="6 10" id="KW-0067">ATP-binding</keyword>
<comment type="subcellular location">
    <subcellularLocation>
        <location evidence="1">Cytoplasm</location>
    </subcellularLocation>
</comment>
<dbReference type="SUPFAM" id="SSF52440">
    <property type="entry name" value="PreATP-grasp domain"/>
    <property type="match status" value="1"/>
</dbReference>
<dbReference type="PANTHER" id="PTHR23132">
    <property type="entry name" value="D-ALANINE--D-ALANINE LIGASE"/>
    <property type="match status" value="1"/>
</dbReference>
<dbReference type="PANTHER" id="PTHR23132:SF23">
    <property type="entry name" value="D-ALANINE--D-ALANINE LIGASE B"/>
    <property type="match status" value="1"/>
</dbReference>
<evidence type="ECO:0000259" key="11">
    <source>
        <dbReference type="PROSITE" id="PS50975"/>
    </source>
</evidence>
<dbReference type="Gene3D" id="3.40.50.20">
    <property type="match status" value="1"/>
</dbReference>
<reference evidence="12 13" key="1">
    <citation type="journal article" date="2024" name="Front. Microbiol.">
        <title>Novel thermophilic genera Geochorda gen. nov. and Carboxydochorda gen. nov. from the deep terrestrial subsurface reveal the ecophysiological diversity in the class Limnochordia.</title>
        <authorList>
            <person name="Karnachuk O.V."/>
            <person name="Lukina A.P."/>
            <person name="Avakyan M.R."/>
            <person name="Kadnikov V.V."/>
            <person name="Begmatov S."/>
            <person name="Beletsky A.V."/>
            <person name="Vlasova K.G."/>
            <person name="Novikov A.A."/>
            <person name="Shcherbakova V.A."/>
            <person name="Mardanov A.V."/>
            <person name="Ravin N.V."/>
        </authorList>
    </citation>
    <scope>NUCLEOTIDE SEQUENCE [LARGE SCALE GENOMIC DNA]</scope>
    <source>
        <strain evidence="12 13">L945</strain>
    </source>
</reference>
<comment type="similarity">
    <text evidence="2">Belongs to the D-alanine--D-alanine ligase family.</text>
</comment>
<dbReference type="InterPro" id="IPR000291">
    <property type="entry name" value="D-Ala_lig_Van_CS"/>
</dbReference>
<evidence type="ECO:0000256" key="3">
    <source>
        <dbReference type="ARBA" id="ARBA00022490"/>
    </source>
</evidence>
<keyword evidence="3" id="KW-0963">Cytoplasm</keyword>